<dbReference type="PANTHER" id="PTHR14239">
    <property type="entry name" value="DUDULIN-RELATED"/>
    <property type="match status" value="1"/>
</dbReference>
<accession>H2IRQ3</accession>
<protein>
    <submittedName>
        <fullName evidence="3">Putative dinucleotide-binding enzyme</fullName>
    </submittedName>
</protein>
<gene>
    <name evidence="3" type="ordered locus">Rahaq2_2718</name>
</gene>
<dbReference type="GO" id="GO:0005886">
    <property type="term" value="C:plasma membrane"/>
    <property type="evidence" value="ECO:0007669"/>
    <property type="project" value="TreeGrafter"/>
</dbReference>
<dbReference type="Gene3D" id="3.40.50.720">
    <property type="entry name" value="NAD(P)-binding Rossmann-like Domain"/>
    <property type="match status" value="1"/>
</dbReference>
<dbReference type="GO" id="GO:0052851">
    <property type="term" value="F:ferric-chelate reductase (NADPH) activity"/>
    <property type="evidence" value="ECO:0007669"/>
    <property type="project" value="TreeGrafter"/>
</dbReference>
<keyword evidence="1" id="KW-0560">Oxidoreductase</keyword>
<dbReference type="SUPFAM" id="SSF51735">
    <property type="entry name" value="NAD(P)-binding Rossmann-fold domains"/>
    <property type="match status" value="1"/>
</dbReference>
<dbReference type="GO" id="GO:0015677">
    <property type="term" value="P:copper ion import"/>
    <property type="evidence" value="ECO:0007669"/>
    <property type="project" value="TreeGrafter"/>
</dbReference>
<dbReference type="InterPro" id="IPR051267">
    <property type="entry name" value="STEAP_metalloreductase"/>
</dbReference>
<evidence type="ECO:0000313" key="4">
    <source>
        <dbReference type="Proteomes" id="UP000009010"/>
    </source>
</evidence>
<feature type="domain" description="Pyrroline-5-carboxylate reductase catalytic N-terminal" evidence="2">
    <location>
        <begin position="2"/>
        <end position="92"/>
    </location>
</feature>
<dbReference type="eggNOG" id="COG2085">
    <property type="taxonomic scope" value="Bacteria"/>
</dbReference>
<reference evidence="4" key="2">
    <citation type="submission" date="2012-01" db="EMBL/GenBank/DDBJ databases">
        <title>Complete sequence of chromosome of Rahnella aquatilis CIP 78.65.</title>
        <authorList>
            <person name="Lucas S."/>
            <person name="Han J."/>
            <person name="Lapidus A."/>
            <person name="Cheng J.-F."/>
            <person name="Goodwin L."/>
            <person name="Pitluck S."/>
            <person name="Peters L."/>
            <person name="Ovchinnikova G."/>
            <person name="Held B."/>
            <person name="Detter J.C."/>
            <person name="Han C."/>
            <person name="Tapia R."/>
            <person name="Land M."/>
            <person name="Hauser L."/>
            <person name="Kyrpides N."/>
            <person name="Ivanova N."/>
            <person name="Pagani I."/>
            <person name="Sobecky P."/>
            <person name="Martinez R."/>
            <person name="Woyke T."/>
        </authorList>
    </citation>
    <scope>NUCLEOTIDE SEQUENCE [LARGE SCALE GENOMIC DNA]</scope>
    <source>
        <strain evidence="4">ATCC 33071 / DSM 4594 / JCM 1683 / NBRC 105701 / NCIMB 13365 / CIP 78.65</strain>
    </source>
</reference>
<dbReference type="AlphaFoldDB" id="H2IRQ3"/>
<dbReference type="HOGENOM" id="CLU_076368_0_2_6"/>
<dbReference type="Pfam" id="PF03807">
    <property type="entry name" value="F420_oxidored"/>
    <property type="match status" value="1"/>
</dbReference>
<keyword evidence="4" id="KW-1185">Reference proteome</keyword>
<evidence type="ECO:0000313" key="3">
    <source>
        <dbReference type="EMBL" id="AEX52554.1"/>
    </source>
</evidence>
<evidence type="ECO:0000259" key="2">
    <source>
        <dbReference type="Pfam" id="PF03807"/>
    </source>
</evidence>
<dbReference type="PANTHER" id="PTHR14239:SF0">
    <property type="entry name" value="F420-DEPENDENT NADP REDUCTASE"/>
    <property type="match status" value="1"/>
</dbReference>
<dbReference type="GO" id="GO:0008823">
    <property type="term" value="F:cupric reductase (NADH) activity"/>
    <property type="evidence" value="ECO:0007669"/>
    <property type="project" value="TreeGrafter"/>
</dbReference>
<sequence>MKIGILGTGNIGKTLVQKLTKSGHEIKVANSRGPETIDVQILTSGARAVTSQDAMKDVDVIILSIPFASHSTIKPLMAEVPEETVVIDTANYYPVRDGIIQDIENGMVESLWVAGLLGRPIAKAWNAIGARAFAESGMASGNPDRIAIPVAADRKNDRDIAMRLVEATGFDAFDAGTLADSWRQQPGAPVYCTNLTKHEMATALDTAEKARLPKRRDLVTAVVLERFGAEKLSNSDADFLTTLNRIIYR</sequence>
<dbReference type="InterPro" id="IPR028939">
    <property type="entry name" value="P5C_Rdtase_cat_N"/>
</dbReference>
<dbReference type="EMBL" id="CP003244">
    <property type="protein sequence ID" value="AEX52554.1"/>
    <property type="molecule type" value="Genomic_DNA"/>
</dbReference>
<dbReference type="PATRIC" id="fig|745277.3.peg.2608"/>
<dbReference type="OrthoDB" id="1523398at2"/>
<dbReference type="KEGG" id="raq:Rahaq2_2718"/>
<reference evidence="3 4" key="1">
    <citation type="journal article" date="2012" name="J. Bacteriol.">
        <title>Complete Genome Sequence of Rahnella aquatilis CIP 78.65.</title>
        <authorList>
            <person name="Martinez R.J."/>
            <person name="Bruce D."/>
            <person name="Detter C."/>
            <person name="Goodwin L.A."/>
            <person name="Han J."/>
            <person name="Han C.S."/>
            <person name="Held B."/>
            <person name="Land M.L."/>
            <person name="Mikhailova N."/>
            <person name="Nolan M."/>
            <person name="Pennacchio L."/>
            <person name="Pitluck S."/>
            <person name="Tapia R."/>
            <person name="Woyke T."/>
            <person name="Sobecky P.A."/>
        </authorList>
    </citation>
    <scope>NUCLEOTIDE SEQUENCE [LARGE SCALE GENOMIC DNA]</scope>
    <source>
        <strain evidence="4">ATCC 33071 / DSM 4594 / JCM 1683 / NBRC 105701 / NCIMB 13365 / CIP 78.65</strain>
    </source>
</reference>
<organism evidence="3 4">
    <name type="scientific">Rahnella aquatilis (strain ATCC 33071 / DSM 4594 / JCM 1683 / NBRC 105701 / NCIMB 13365 / CIP 78.65)</name>
    <dbReference type="NCBI Taxonomy" id="745277"/>
    <lineage>
        <taxon>Bacteria</taxon>
        <taxon>Pseudomonadati</taxon>
        <taxon>Pseudomonadota</taxon>
        <taxon>Gammaproteobacteria</taxon>
        <taxon>Enterobacterales</taxon>
        <taxon>Yersiniaceae</taxon>
        <taxon>Rahnella</taxon>
    </lineage>
</organism>
<dbReference type="InterPro" id="IPR036291">
    <property type="entry name" value="NAD(P)-bd_dom_sf"/>
</dbReference>
<proteinExistence type="predicted"/>
<evidence type="ECO:0000256" key="1">
    <source>
        <dbReference type="ARBA" id="ARBA00023002"/>
    </source>
</evidence>
<dbReference type="Proteomes" id="UP000009010">
    <property type="component" value="Chromosome"/>
</dbReference>
<dbReference type="RefSeq" id="WP_015697703.1">
    <property type="nucleotide sequence ID" value="NC_016818.1"/>
</dbReference>
<name>H2IRQ3_RAHAC</name>